<name>A0A8H6NYB9_9PEZI</name>
<evidence type="ECO:0000313" key="2">
    <source>
        <dbReference type="EMBL" id="KAF6844804.1"/>
    </source>
</evidence>
<keyword evidence="3" id="KW-1185">Reference proteome</keyword>
<feature type="region of interest" description="Disordered" evidence="1">
    <location>
        <begin position="1"/>
        <end position="36"/>
    </location>
</feature>
<organism evidence="2 3">
    <name type="scientific">Colletotrichum musicola</name>
    <dbReference type="NCBI Taxonomy" id="2175873"/>
    <lineage>
        <taxon>Eukaryota</taxon>
        <taxon>Fungi</taxon>
        <taxon>Dikarya</taxon>
        <taxon>Ascomycota</taxon>
        <taxon>Pezizomycotina</taxon>
        <taxon>Sordariomycetes</taxon>
        <taxon>Hypocreomycetidae</taxon>
        <taxon>Glomerellales</taxon>
        <taxon>Glomerellaceae</taxon>
        <taxon>Colletotrichum</taxon>
        <taxon>Colletotrichum orchidearum species complex</taxon>
    </lineage>
</organism>
<proteinExistence type="predicted"/>
<dbReference type="AlphaFoldDB" id="A0A8H6NYB9"/>
<protein>
    <submittedName>
        <fullName evidence="2">Uncharacterized protein</fullName>
    </submittedName>
</protein>
<reference evidence="2" key="1">
    <citation type="journal article" date="2020" name="Phytopathology">
        <title>Genome Sequence Resources of Colletotrichum truncatum, C. plurivorum, C. musicola, and C. sojae: Four Species Pathogenic to Soybean (Glycine max).</title>
        <authorList>
            <person name="Rogerio F."/>
            <person name="Boufleur T.R."/>
            <person name="Ciampi-Guillardi M."/>
            <person name="Sukno S.A."/>
            <person name="Thon M.R."/>
            <person name="Massola Junior N.S."/>
            <person name="Baroncelli R."/>
        </authorList>
    </citation>
    <scope>NUCLEOTIDE SEQUENCE</scope>
    <source>
        <strain evidence="2">LFN0074</strain>
    </source>
</reference>
<dbReference type="EMBL" id="WIGM01000010">
    <property type="protein sequence ID" value="KAF6844804.1"/>
    <property type="molecule type" value="Genomic_DNA"/>
</dbReference>
<gene>
    <name evidence="2" type="ORF">CMUS01_00738</name>
</gene>
<evidence type="ECO:0000256" key="1">
    <source>
        <dbReference type="SAM" id="MobiDB-lite"/>
    </source>
</evidence>
<accession>A0A8H6NYB9</accession>
<comment type="caution">
    <text evidence="2">The sequence shown here is derived from an EMBL/GenBank/DDBJ whole genome shotgun (WGS) entry which is preliminary data.</text>
</comment>
<evidence type="ECO:0000313" key="3">
    <source>
        <dbReference type="Proteomes" id="UP000639643"/>
    </source>
</evidence>
<dbReference type="Proteomes" id="UP000639643">
    <property type="component" value="Unassembled WGS sequence"/>
</dbReference>
<sequence length="116" mass="12223">MPSDVPIHLYPGRRAKKGPIEFDPSAGAGEHKQRTPEPVLALGGCPWRLPLAAPMSPALTHDLTVTTTAAAAAASSTLWTGSRDARFFACVLESHAPTATGMAQGLKLRPDIRRVG</sequence>